<dbReference type="InterPro" id="IPR015510">
    <property type="entry name" value="PGRP"/>
</dbReference>
<dbReference type="SUPFAM" id="SSF55846">
    <property type="entry name" value="N-acetylmuramoyl-L-alanine amidase-like"/>
    <property type="match status" value="1"/>
</dbReference>
<evidence type="ECO:0000256" key="2">
    <source>
        <dbReference type="SAM" id="Phobius"/>
    </source>
</evidence>
<dbReference type="GO" id="GO:0008270">
    <property type="term" value="F:zinc ion binding"/>
    <property type="evidence" value="ECO:0007669"/>
    <property type="project" value="InterPro"/>
</dbReference>
<protein>
    <submittedName>
        <fullName evidence="4">N-acetylmuramoyl-L-alanine amidase</fullName>
    </submittedName>
</protein>
<reference evidence="4 5" key="1">
    <citation type="submission" date="2016-10" db="EMBL/GenBank/DDBJ databases">
        <authorList>
            <person name="de Groot N.N."/>
        </authorList>
    </citation>
    <scope>NUCLEOTIDE SEQUENCE [LARGE SCALE GENOMIC DNA]</scope>
    <source>
        <strain evidence="4 5">CGMCC 1.9157</strain>
    </source>
</reference>
<feature type="domain" description="Peptidoglycan recognition protein family" evidence="3">
    <location>
        <begin position="1"/>
        <end position="119"/>
    </location>
</feature>
<keyword evidence="5" id="KW-1185">Reference proteome</keyword>
<comment type="similarity">
    <text evidence="1">Belongs to the N-acetylmuramoyl-L-alanine amidase 2 family.</text>
</comment>
<dbReference type="Pfam" id="PF01510">
    <property type="entry name" value="Amidase_2"/>
    <property type="match status" value="1"/>
</dbReference>
<evidence type="ECO:0000259" key="3">
    <source>
        <dbReference type="SMART" id="SM00701"/>
    </source>
</evidence>
<dbReference type="EMBL" id="FOVR01000023">
    <property type="protein sequence ID" value="SFP11997.1"/>
    <property type="molecule type" value="Genomic_DNA"/>
</dbReference>
<dbReference type="STRING" id="655353.SAMN04488056_1233"/>
<dbReference type="GO" id="GO:0009253">
    <property type="term" value="P:peptidoglycan catabolic process"/>
    <property type="evidence" value="ECO:0007669"/>
    <property type="project" value="InterPro"/>
</dbReference>
<name>A0A1I5MRJ0_9HYPH</name>
<dbReference type="CDD" id="cd06583">
    <property type="entry name" value="PGRP"/>
    <property type="match status" value="1"/>
</dbReference>
<dbReference type="InterPro" id="IPR002502">
    <property type="entry name" value="Amidase_domain"/>
</dbReference>
<dbReference type="PANTHER" id="PTHR11022">
    <property type="entry name" value="PEPTIDOGLYCAN RECOGNITION PROTEIN"/>
    <property type="match status" value="1"/>
</dbReference>
<dbReference type="RefSeq" id="WP_090075588.1">
    <property type="nucleotide sequence ID" value="NZ_FOVR01000023.1"/>
</dbReference>
<accession>A0A1I5MRJ0</accession>
<dbReference type="SMART" id="SM00701">
    <property type="entry name" value="PGRP"/>
    <property type="match status" value="1"/>
</dbReference>
<keyword evidence="2" id="KW-1133">Transmembrane helix</keyword>
<proteinExistence type="inferred from homology"/>
<keyword evidence="2" id="KW-0812">Transmembrane</keyword>
<dbReference type="GO" id="GO:0008745">
    <property type="term" value="F:N-acetylmuramoyl-L-alanine amidase activity"/>
    <property type="evidence" value="ECO:0007669"/>
    <property type="project" value="InterPro"/>
</dbReference>
<evidence type="ECO:0000313" key="4">
    <source>
        <dbReference type="EMBL" id="SFP11997.1"/>
    </source>
</evidence>
<keyword evidence="2" id="KW-0472">Membrane</keyword>
<dbReference type="InterPro" id="IPR006619">
    <property type="entry name" value="PGRP_domain_met/bac"/>
</dbReference>
<feature type="transmembrane region" description="Helical" evidence="2">
    <location>
        <begin position="189"/>
        <end position="209"/>
    </location>
</feature>
<evidence type="ECO:0000256" key="1">
    <source>
        <dbReference type="ARBA" id="ARBA00007553"/>
    </source>
</evidence>
<dbReference type="InterPro" id="IPR036505">
    <property type="entry name" value="Amidase/PGRP_sf"/>
</dbReference>
<dbReference type="OrthoDB" id="8754850at2"/>
<organism evidence="4 5">
    <name type="scientific">Cohaesibacter marisflavi</name>
    <dbReference type="NCBI Taxonomy" id="655353"/>
    <lineage>
        <taxon>Bacteria</taxon>
        <taxon>Pseudomonadati</taxon>
        <taxon>Pseudomonadota</taxon>
        <taxon>Alphaproteobacteria</taxon>
        <taxon>Hyphomicrobiales</taxon>
        <taxon>Cohaesibacteraceae</taxon>
    </lineage>
</organism>
<sequence>MRKLNELIWHCTATPEGREVSVAEIDRWHRQRGWNGIGYHKVIHLDGSVSDGRPIATMGAHVKGHNRGTIGYVYVGGLDKSGNPKDTRTDAQKATMIRLSQEAVRDYGIRKISGHRDYAAKACPCFDATGEYHWIASGMPSKDPARLIKSRTVAGTTVAAAAGAGATVEAAQDAIAGVQNGLQTLSVGGAIPIIIGLLVVSGALLALYARWDDAGRPSLKEMVS</sequence>
<dbReference type="PANTHER" id="PTHR11022:SF41">
    <property type="entry name" value="PEPTIDOGLYCAN-RECOGNITION PROTEIN LC-RELATED"/>
    <property type="match status" value="1"/>
</dbReference>
<dbReference type="Gene3D" id="3.40.80.10">
    <property type="entry name" value="Peptidoglycan recognition protein-like"/>
    <property type="match status" value="1"/>
</dbReference>
<dbReference type="Proteomes" id="UP000199236">
    <property type="component" value="Unassembled WGS sequence"/>
</dbReference>
<dbReference type="AlphaFoldDB" id="A0A1I5MRJ0"/>
<evidence type="ECO:0000313" key="5">
    <source>
        <dbReference type="Proteomes" id="UP000199236"/>
    </source>
</evidence>
<gene>
    <name evidence="4" type="ORF">SAMN04488056_1233</name>
</gene>